<keyword evidence="7" id="KW-0862">Zinc</keyword>
<evidence type="ECO:0000313" key="13">
    <source>
        <dbReference type="EMBL" id="KAH8020977.1"/>
    </source>
</evidence>
<dbReference type="PANTHER" id="PTHR46065:SF3">
    <property type="entry name" value="FI20425P1"/>
    <property type="match status" value="1"/>
</dbReference>
<comment type="caution">
    <text evidence="13">The sequence shown here is derived from an EMBL/GenBank/DDBJ whole genome shotgun (WGS) entry which is preliminary data.</text>
</comment>
<keyword evidence="14" id="KW-1185">Reference proteome</keyword>
<keyword evidence="3 11" id="KW-0812">Transmembrane</keyword>
<dbReference type="Gene3D" id="3.30.40.10">
    <property type="entry name" value="Zinc/RING finger domain, C3HC4 (zinc finger)"/>
    <property type="match status" value="1"/>
</dbReference>
<evidence type="ECO:0000256" key="3">
    <source>
        <dbReference type="ARBA" id="ARBA00022692"/>
    </source>
</evidence>
<keyword evidence="2" id="KW-0808">Transferase</keyword>
<dbReference type="InterPro" id="IPR011016">
    <property type="entry name" value="Znf_RING-CH"/>
</dbReference>
<evidence type="ECO:0000256" key="2">
    <source>
        <dbReference type="ARBA" id="ARBA00022679"/>
    </source>
</evidence>
<keyword evidence="5" id="KW-0863">Zinc-finger</keyword>
<dbReference type="SUPFAM" id="SSF57850">
    <property type="entry name" value="RING/U-box"/>
    <property type="match status" value="1"/>
</dbReference>
<reference evidence="13" key="2">
    <citation type="submission" date="2021-09" db="EMBL/GenBank/DDBJ databases">
        <authorList>
            <person name="Jia N."/>
            <person name="Wang J."/>
            <person name="Shi W."/>
            <person name="Du L."/>
            <person name="Sun Y."/>
            <person name="Zhan W."/>
            <person name="Jiang J."/>
            <person name="Wang Q."/>
            <person name="Zhang B."/>
            <person name="Ji P."/>
            <person name="Sakyi L.B."/>
            <person name="Cui X."/>
            <person name="Yuan T."/>
            <person name="Jiang B."/>
            <person name="Yang W."/>
            <person name="Lam T.T.-Y."/>
            <person name="Chang Q."/>
            <person name="Ding S."/>
            <person name="Wang X."/>
            <person name="Zhu J."/>
            <person name="Ruan X."/>
            <person name="Zhao L."/>
            <person name="Wei J."/>
            <person name="Que T."/>
            <person name="Du C."/>
            <person name="Cheng J."/>
            <person name="Dai P."/>
            <person name="Han X."/>
            <person name="Huang E."/>
            <person name="Gao Y."/>
            <person name="Liu J."/>
            <person name="Shao H."/>
            <person name="Ye R."/>
            <person name="Li L."/>
            <person name="Wei W."/>
            <person name="Wang X."/>
            <person name="Wang C."/>
            <person name="Huo Q."/>
            <person name="Li W."/>
            <person name="Guo W."/>
            <person name="Chen H."/>
            <person name="Chen S."/>
            <person name="Zhou L."/>
            <person name="Zhou L."/>
            <person name="Ni X."/>
            <person name="Tian J."/>
            <person name="Zhou Y."/>
            <person name="Sheng Y."/>
            <person name="Liu T."/>
            <person name="Pan Y."/>
            <person name="Xia L."/>
            <person name="Li J."/>
            <person name="Zhao F."/>
            <person name="Cao W."/>
        </authorList>
    </citation>
    <scope>NUCLEOTIDE SEQUENCE</scope>
    <source>
        <strain evidence="13">Rmic-2018</strain>
        <tissue evidence="13">Larvae</tissue>
    </source>
</reference>
<feature type="compositionally biased region" description="Low complexity" evidence="10">
    <location>
        <begin position="70"/>
        <end position="84"/>
    </location>
</feature>
<comment type="subcellular location">
    <subcellularLocation>
        <location evidence="1">Membrane</location>
        <topology evidence="1">Multi-pass membrane protein</topology>
    </subcellularLocation>
</comment>
<reference evidence="13" key="1">
    <citation type="journal article" date="2020" name="Cell">
        <title>Large-Scale Comparative Analyses of Tick Genomes Elucidate Their Genetic Diversity and Vector Capacities.</title>
        <authorList>
            <consortium name="Tick Genome and Microbiome Consortium (TIGMIC)"/>
            <person name="Jia N."/>
            <person name="Wang J."/>
            <person name="Shi W."/>
            <person name="Du L."/>
            <person name="Sun Y."/>
            <person name="Zhan W."/>
            <person name="Jiang J.F."/>
            <person name="Wang Q."/>
            <person name="Zhang B."/>
            <person name="Ji P."/>
            <person name="Bell-Sakyi L."/>
            <person name="Cui X.M."/>
            <person name="Yuan T.T."/>
            <person name="Jiang B.G."/>
            <person name="Yang W.F."/>
            <person name="Lam T.T."/>
            <person name="Chang Q.C."/>
            <person name="Ding S.J."/>
            <person name="Wang X.J."/>
            <person name="Zhu J.G."/>
            <person name="Ruan X.D."/>
            <person name="Zhao L."/>
            <person name="Wei J.T."/>
            <person name="Ye R.Z."/>
            <person name="Que T.C."/>
            <person name="Du C.H."/>
            <person name="Zhou Y.H."/>
            <person name="Cheng J.X."/>
            <person name="Dai P.F."/>
            <person name="Guo W.B."/>
            <person name="Han X.H."/>
            <person name="Huang E.J."/>
            <person name="Li L.F."/>
            <person name="Wei W."/>
            <person name="Gao Y.C."/>
            <person name="Liu J.Z."/>
            <person name="Shao H.Z."/>
            <person name="Wang X."/>
            <person name="Wang C.C."/>
            <person name="Yang T.C."/>
            <person name="Huo Q.B."/>
            <person name="Li W."/>
            <person name="Chen H.Y."/>
            <person name="Chen S.E."/>
            <person name="Zhou L.G."/>
            <person name="Ni X.B."/>
            <person name="Tian J.H."/>
            <person name="Sheng Y."/>
            <person name="Liu T."/>
            <person name="Pan Y.S."/>
            <person name="Xia L.Y."/>
            <person name="Li J."/>
            <person name="Zhao F."/>
            <person name="Cao W.C."/>
        </authorList>
    </citation>
    <scope>NUCLEOTIDE SEQUENCE</scope>
    <source>
        <strain evidence="13">Rmic-2018</strain>
    </source>
</reference>
<feature type="region of interest" description="Disordered" evidence="10">
    <location>
        <begin position="1"/>
        <end position="26"/>
    </location>
</feature>
<evidence type="ECO:0000256" key="9">
    <source>
        <dbReference type="ARBA" id="ARBA00023136"/>
    </source>
</evidence>
<keyword evidence="8 11" id="KW-1133">Transmembrane helix</keyword>
<proteinExistence type="predicted"/>
<evidence type="ECO:0000256" key="6">
    <source>
        <dbReference type="ARBA" id="ARBA00022786"/>
    </source>
</evidence>
<dbReference type="Proteomes" id="UP000821866">
    <property type="component" value="Chromosome 7"/>
</dbReference>
<dbReference type="Pfam" id="PF12906">
    <property type="entry name" value="RINGv"/>
    <property type="match status" value="1"/>
</dbReference>
<evidence type="ECO:0000256" key="1">
    <source>
        <dbReference type="ARBA" id="ARBA00004141"/>
    </source>
</evidence>
<name>A0A9J6DG81_RHIMP</name>
<feature type="transmembrane region" description="Helical" evidence="11">
    <location>
        <begin position="297"/>
        <end position="316"/>
    </location>
</feature>
<gene>
    <name evidence="13" type="ORF">HPB51_011033</name>
</gene>
<feature type="domain" description="RING-CH-type" evidence="12">
    <location>
        <begin position="173"/>
        <end position="235"/>
    </location>
</feature>
<accession>A0A9J6DG81</accession>
<evidence type="ECO:0000259" key="12">
    <source>
        <dbReference type="PROSITE" id="PS51292"/>
    </source>
</evidence>
<feature type="compositionally biased region" description="Polar residues" evidence="10">
    <location>
        <begin position="403"/>
        <end position="416"/>
    </location>
</feature>
<sequence>MPRDRYDTLSSGTPTQALAIPKPLGTLTAQRRIREVTSRIMRSCTFKRPSHSDKGADEDPILNEEQGQPSRSSSSSSSSSLESSCRTRLDPFAPDINPSPSWTPKGCLVFVDSSVEFENERRAEMTAVQPESFLATQEDIEGALAGDLEADLLAIRNSQPSASLTGCLEPGTSSTGMPVFCRICGHEGNRREPLVSLCKCPGAAGLLHASCLDRCANAQDTEFHCESCHSQFDSAAEFSSTTRLFRWVVHSEPHMQRVLLGDLLLFALLTPVATLLCLLCVRGASKQLQRGNVAQAVTLHALTIFFTVAYVSWLFFAARYHYRAFLAWKTRHDPTQHTVTSTPQFVDGTDSTDRRRTSSVRPLSPRELLDVAAGSVDDDEGTSTQRQDGAGDSDFRRVLLKTPPTNLASASQQQSVDIARSHSSRSGSLV</sequence>
<dbReference type="PROSITE" id="PS51292">
    <property type="entry name" value="ZF_RING_CH"/>
    <property type="match status" value="1"/>
</dbReference>
<feature type="region of interest" description="Disordered" evidence="10">
    <location>
        <begin position="39"/>
        <end position="97"/>
    </location>
</feature>
<dbReference type="VEuPathDB" id="VectorBase:LOC119161707"/>
<feature type="transmembrane region" description="Helical" evidence="11">
    <location>
        <begin position="263"/>
        <end position="285"/>
    </location>
</feature>
<protein>
    <recommendedName>
        <fullName evidence="12">RING-CH-type domain-containing protein</fullName>
    </recommendedName>
</protein>
<dbReference type="GO" id="GO:0008270">
    <property type="term" value="F:zinc ion binding"/>
    <property type="evidence" value="ECO:0007669"/>
    <property type="project" value="UniProtKB-KW"/>
</dbReference>
<dbReference type="GO" id="GO:0016020">
    <property type="term" value="C:membrane"/>
    <property type="evidence" value="ECO:0007669"/>
    <property type="project" value="UniProtKB-SubCell"/>
</dbReference>
<keyword evidence="9 11" id="KW-0472">Membrane</keyword>
<dbReference type="InterPro" id="IPR013083">
    <property type="entry name" value="Znf_RING/FYVE/PHD"/>
</dbReference>
<dbReference type="GO" id="GO:0004842">
    <property type="term" value="F:ubiquitin-protein transferase activity"/>
    <property type="evidence" value="ECO:0007669"/>
    <property type="project" value="TreeGrafter"/>
</dbReference>
<feature type="region of interest" description="Disordered" evidence="10">
    <location>
        <begin position="335"/>
        <end position="430"/>
    </location>
</feature>
<evidence type="ECO:0000256" key="10">
    <source>
        <dbReference type="SAM" id="MobiDB-lite"/>
    </source>
</evidence>
<evidence type="ECO:0000256" key="8">
    <source>
        <dbReference type="ARBA" id="ARBA00022989"/>
    </source>
</evidence>
<evidence type="ECO:0000256" key="5">
    <source>
        <dbReference type="ARBA" id="ARBA00022771"/>
    </source>
</evidence>
<dbReference type="SMART" id="SM00744">
    <property type="entry name" value="RINGv"/>
    <property type="match status" value="1"/>
</dbReference>
<evidence type="ECO:0000313" key="14">
    <source>
        <dbReference type="Proteomes" id="UP000821866"/>
    </source>
</evidence>
<evidence type="ECO:0000256" key="4">
    <source>
        <dbReference type="ARBA" id="ARBA00022723"/>
    </source>
</evidence>
<dbReference type="GO" id="GO:0016567">
    <property type="term" value="P:protein ubiquitination"/>
    <property type="evidence" value="ECO:0007669"/>
    <property type="project" value="TreeGrafter"/>
</dbReference>
<evidence type="ECO:0000256" key="7">
    <source>
        <dbReference type="ARBA" id="ARBA00022833"/>
    </source>
</evidence>
<keyword evidence="4" id="KW-0479">Metal-binding</keyword>
<dbReference type="EMBL" id="JABSTU010000009">
    <property type="protein sequence ID" value="KAH8020977.1"/>
    <property type="molecule type" value="Genomic_DNA"/>
</dbReference>
<evidence type="ECO:0000256" key="11">
    <source>
        <dbReference type="SAM" id="Phobius"/>
    </source>
</evidence>
<dbReference type="PANTHER" id="PTHR46065">
    <property type="entry name" value="E3 UBIQUITIN-PROTEIN LIGASE MARCH 2/3 FAMILY MEMBER"/>
    <property type="match status" value="1"/>
</dbReference>
<organism evidence="13 14">
    <name type="scientific">Rhipicephalus microplus</name>
    <name type="common">Cattle tick</name>
    <name type="synonym">Boophilus microplus</name>
    <dbReference type="NCBI Taxonomy" id="6941"/>
    <lineage>
        <taxon>Eukaryota</taxon>
        <taxon>Metazoa</taxon>
        <taxon>Ecdysozoa</taxon>
        <taxon>Arthropoda</taxon>
        <taxon>Chelicerata</taxon>
        <taxon>Arachnida</taxon>
        <taxon>Acari</taxon>
        <taxon>Parasitiformes</taxon>
        <taxon>Ixodida</taxon>
        <taxon>Ixodoidea</taxon>
        <taxon>Ixodidae</taxon>
        <taxon>Rhipicephalinae</taxon>
        <taxon>Rhipicephalus</taxon>
        <taxon>Boophilus</taxon>
    </lineage>
</organism>
<keyword evidence="6" id="KW-0833">Ubl conjugation pathway</keyword>
<dbReference type="AlphaFoldDB" id="A0A9J6DG81"/>